<keyword evidence="2" id="KW-0812">Transmembrane</keyword>
<feature type="transmembrane region" description="Helical" evidence="2">
    <location>
        <begin position="408"/>
        <end position="429"/>
    </location>
</feature>
<feature type="transmembrane region" description="Helical" evidence="2">
    <location>
        <begin position="168"/>
        <end position="191"/>
    </location>
</feature>
<sequence length="434" mass="45418">MSNKSSPRSRTPSSAPSSAPSHPRRKPRAVRSHQDAQANAKAAQPATMQERLKKIAPVVAVPNVVMVLAIIALSLAGLLLGGHKLSALPATIAESWFIMHAAPLEFDGVILGTLPLMPAIAVIAFLAWRVRTSTISAGRSVGQRGRSNSGPVNRASTTPSAELDLQDLYALAALSVLIPITLSGIAWFMVMDASTVFPVATPNVFKALFIPAFVQLLGVVFGLRPAQWREIFRQVGAPEWIVDGIIDGLRLCGRMFMAAAVVFVIALFASYPRVHDLVNQYPALDGGSIAGITAVSFLYAPNAVIATAAVLMGAPFEFGNGSVSLFAANHVPLPPLPLFGALPPTVWPWAPVLMLVPLAVFIHHALGANSRTEVMAVTAGTAGIVALISGLMAGGVAGAYGWVGANPWVFALGALAWAAIVGGVARGVMQFRSN</sequence>
<dbReference type="EMBL" id="JADOUE010000001">
    <property type="protein sequence ID" value="MBG6121115.1"/>
    <property type="molecule type" value="Genomic_DNA"/>
</dbReference>
<dbReference type="Proteomes" id="UP000658613">
    <property type="component" value="Unassembled WGS sequence"/>
</dbReference>
<feature type="transmembrane region" description="Helical" evidence="2">
    <location>
        <begin position="203"/>
        <end position="223"/>
    </location>
</feature>
<feature type="transmembrane region" description="Helical" evidence="2">
    <location>
        <begin position="348"/>
        <end position="367"/>
    </location>
</feature>
<gene>
    <name evidence="3" type="ORF">IW254_000084</name>
</gene>
<feature type="transmembrane region" description="Helical" evidence="2">
    <location>
        <begin position="109"/>
        <end position="130"/>
    </location>
</feature>
<evidence type="ECO:0000256" key="1">
    <source>
        <dbReference type="SAM" id="MobiDB-lite"/>
    </source>
</evidence>
<feature type="transmembrane region" description="Helical" evidence="2">
    <location>
        <begin position="251"/>
        <end position="269"/>
    </location>
</feature>
<evidence type="ECO:0000313" key="3">
    <source>
        <dbReference type="EMBL" id="MBG6121115.1"/>
    </source>
</evidence>
<feature type="transmembrane region" description="Helical" evidence="2">
    <location>
        <begin position="58"/>
        <end position="80"/>
    </location>
</feature>
<feature type="transmembrane region" description="Helical" evidence="2">
    <location>
        <begin position="323"/>
        <end position="342"/>
    </location>
</feature>
<reference evidence="3" key="1">
    <citation type="submission" date="2020-11" db="EMBL/GenBank/DDBJ databases">
        <title>Sequencing the genomes of 1000 actinobacteria strains.</title>
        <authorList>
            <person name="Klenk H.-P."/>
        </authorList>
    </citation>
    <scope>NUCLEOTIDE SEQUENCE</scope>
    <source>
        <strain evidence="3">DSM 45632</strain>
    </source>
</reference>
<proteinExistence type="predicted"/>
<evidence type="ECO:0000313" key="4">
    <source>
        <dbReference type="Proteomes" id="UP000658613"/>
    </source>
</evidence>
<keyword evidence="2" id="KW-0472">Membrane</keyword>
<dbReference type="RefSeq" id="WP_196823743.1">
    <property type="nucleotide sequence ID" value="NZ_CP046980.1"/>
</dbReference>
<feature type="region of interest" description="Disordered" evidence="1">
    <location>
        <begin position="1"/>
        <end position="45"/>
    </location>
</feature>
<keyword evidence="2" id="KW-1133">Transmembrane helix</keyword>
<accession>A0A931DW00</accession>
<feature type="compositionally biased region" description="Low complexity" evidence="1">
    <location>
        <begin position="1"/>
        <end position="21"/>
    </location>
</feature>
<feature type="transmembrane region" description="Helical" evidence="2">
    <location>
        <begin position="374"/>
        <end position="402"/>
    </location>
</feature>
<dbReference type="AlphaFoldDB" id="A0A931DW00"/>
<name>A0A931DW00_9CORY</name>
<feature type="transmembrane region" description="Helical" evidence="2">
    <location>
        <begin position="289"/>
        <end position="311"/>
    </location>
</feature>
<dbReference type="Pfam" id="PF19877">
    <property type="entry name" value="DUF6350"/>
    <property type="match status" value="1"/>
</dbReference>
<evidence type="ECO:0000256" key="2">
    <source>
        <dbReference type="SAM" id="Phobius"/>
    </source>
</evidence>
<organism evidence="3 4">
    <name type="scientific">Corynebacterium aquatimens</name>
    <dbReference type="NCBI Taxonomy" id="1190508"/>
    <lineage>
        <taxon>Bacteria</taxon>
        <taxon>Bacillati</taxon>
        <taxon>Actinomycetota</taxon>
        <taxon>Actinomycetes</taxon>
        <taxon>Mycobacteriales</taxon>
        <taxon>Corynebacteriaceae</taxon>
        <taxon>Corynebacterium</taxon>
    </lineage>
</organism>
<keyword evidence="4" id="KW-1185">Reference proteome</keyword>
<feature type="compositionally biased region" description="Basic residues" evidence="1">
    <location>
        <begin position="22"/>
        <end position="31"/>
    </location>
</feature>
<dbReference type="InterPro" id="IPR045931">
    <property type="entry name" value="DUF6350"/>
</dbReference>
<protein>
    <submittedName>
        <fullName evidence="3">Uncharacterized protein</fullName>
    </submittedName>
</protein>
<comment type="caution">
    <text evidence="3">The sequence shown here is derived from an EMBL/GenBank/DDBJ whole genome shotgun (WGS) entry which is preliminary data.</text>
</comment>
<feature type="compositionally biased region" description="Low complexity" evidence="1">
    <location>
        <begin position="35"/>
        <end position="45"/>
    </location>
</feature>